<keyword evidence="2" id="KW-1185">Reference proteome</keyword>
<organism evidence="1 2">
    <name type="scientific">Vigna mungo</name>
    <name type="common">Black gram</name>
    <name type="synonym">Phaseolus mungo</name>
    <dbReference type="NCBI Taxonomy" id="3915"/>
    <lineage>
        <taxon>Eukaryota</taxon>
        <taxon>Viridiplantae</taxon>
        <taxon>Streptophyta</taxon>
        <taxon>Embryophyta</taxon>
        <taxon>Tracheophyta</taxon>
        <taxon>Spermatophyta</taxon>
        <taxon>Magnoliopsida</taxon>
        <taxon>eudicotyledons</taxon>
        <taxon>Gunneridae</taxon>
        <taxon>Pentapetalae</taxon>
        <taxon>rosids</taxon>
        <taxon>fabids</taxon>
        <taxon>Fabales</taxon>
        <taxon>Fabaceae</taxon>
        <taxon>Papilionoideae</taxon>
        <taxon>50 kb inversion clade</taxon>
        <taxon>NPAAA clade</taxon>
        <taxon>indigoferoid/millettioid clade</taxon>
        <taxon>Phaseoleae</taxon>
        <taxon>Vigna</taxon>
    </lineage>
</organism>
<name>A0AAQ3NH22_VIGMU</name>
<sequence>MFLTLPDRSGPKRLPCRHCGHCGLGQPNQVAPWTWQWKHCILCVRQSPKRGKPQHSHPLWRLDTCTSKRELLTRPALEQPRHALMWLPLCPPLLCLREHPKSAINKQQA</sequence>
<accession>A0AAQ3NH22</accession>
<gene>
    <name evidence="1" type="ORF">V8G54_022202</name>
</gene>
<reference evidence="1 2" key="1">
    <citation type="journal article" date="2023" name="Life. Sci Alliance">
        <title>Evolutionary insights into 3D genome organization and epigenetic landscape of Vigna mungo.</title>
        <authorList>
            <person name="Junaid A."/>
            <person name="Singh B."/>
            <person name="Bhatia S."/>
        </authorList>
    </citation>
    <scope>NUCLEOTIDE SEQUENCE [LARGE SCALE GENOMIC DNA]</scope>
    <source>
        <strain evidence="1">Urdbean</strain>
    </source>
</reference>
<dbReference type="AlphaFoldDB" id="A0AAQ3NH22"/>
<evidence type="ECO:0000313" key="2">
    <source>
        <dbReference type="Proteomes" id="UP001374535"/>
    </source>
</evidence>
<dbReference type="EMBL" id="CP144695">
    <property type="protein sequence ID" value="WVZ08856.1"/>
    <property type="molecule type" value="Genomic_DNA"/>
</dbReference>
<protein>
    <submittedName>
        <fullName evidence="1">Uncharacterized protein</fullName>
    </submittedName>
</protein>
<dbReference type="Proteomes" id="UP001374535">
    <property type="component" value="Chromosome 6"/>
</dbReference>
<evidence type="ECO:0000313" key="1">
    <source>
        <dbReference type="EMBL" id="WVZ08856.1"/>
    </source>
</evidence>
<proteinExistence type="predicted"/>